<reference evidence="2" key="1">
    <citation type="journal article" date="2022" name="bioRxiv">
        <title>Sequencing and chromosome-scale assembly of the giantPleurodeles waltlgenome.</title>
        <authorList>
            <person name="Brown T."/>
            <person name="Elewa A."/>
            <person name="Iarovenko S."/>
            <person name="Subramanian E."/>
            <person name="Araus A.J."/>
            <person name="Petzold A."/>
            <person name="Susuki M."/>
            <person name="Suzuki K.-i.T."/>
            <person name="Hayashi T."/>
            <person name="Toyoda A."/>
            <person name="Oliveira C."/>
            <person name="Osipova E."/>
            <person name="Leigh N.D."/>
            <person name="Simon A."/>
            <person name="Yun M.H."/>
        </authorList>
    </citation>
    <scope>NUCLEOTIDE SEQUENCE</scope>
    <source>
        <strain evidence="2">20211129_DDA</strain>
        <tissue evidence="2">Liver</tissue>
    </source>
</reference>
<protein>
    <submittedName>
        <fullName evidence="2">Uncharacterized protein</fullName>
    </submittedName>
</protein>
<dbReference type="EMBL" id="JANPWB010000009">
    <property type="protein sequence ID" value="KAJ1158067.1"/>
    <property type="molecule type" value="Genomic_DNA"/>
</dbReference>
<feature type="region of interest" description="Disordered" evidence="1">
    <location>
        <begin position="48"/>
        <end position="146"/>
    </location>
</feature>
<dbReference type="Proteomes" id="UP001066276">
    <property type="component" value="Chromosome 5"/>
</dbReference>
<gene>
    <name evidence="2" type="ORF">NDU88_010762</name>
</gene>
<sequence length="146" mass="14852">MRSEPRELNATGATEAKGKPRWRVGSRRSAGPETEDWLTGAIAVGGADACGSVGAGAGTEPPTRRSCADETSTVNREATSAARIAWAGLWRPNPPGSKTAPPARGSLPAIRHPAPRGSGGRGPGGETHCSSGDSLTGAAVPYRARN</sequence>
<name>A0AAV7S083_PLEWA</name>
<comment type="caution">
    <text evidence="2">The sequence shown here is derived from an EMBL/GenBank/DDBJ whole genome shotgun (WGS) entry which is preliminary data.</text>
</comment>
<proteinExistence type="predicted"/>
<evidence type="ECO:0000256" key="1">
    <source>
        <dbReference type="SAM" id="MobiDB-lite"/>
    </source>
</evidence>
<feature type="compositionally biased region" description="Polar residues" evidence="1">
    <location>
        <begin position="69"/>
        <end position="78"/>
    </location>
</feature>
<dbReference type="AlphaFoldDB" id="A0AAV7S083"/>
<keyword evidence="3" id="KW-1185">Reference proteome</keyword>
<accession>A0AAV7S083</accession>
<organism evidence="2 3">
    <name type="scientific">Pleurodeles waltl</name>
    <name type="common">Iberian ribbed newt</name>
    <dbReference type="NCBI Taxonomy" id="8319"/>
    <lineage>
        <taxon>Eukaryota</taxon>
        <taxon>Metazoa</taxon>
        <taxon>Chordata</taxon>
        <taxon>Craniata</taxon>
        <taxon>Vertebrata</taxon>
        <taxon>Euteleostomi</taxon>
        <taxon>Amphibia</taxon>
        <taxon>Batrachia</taxon>
        <taxon>Caudata</taxon>
        <taxon>Salamandroidea</taxon>
        <taxon>Salamandridae</taxon>
        <taxon>Pleurodelinae</taxon>
        <taxon>Pleurodeles</taxon>
    </lineage>
</organism>
<evidence type="ECO:0000313" key="2">
    <source>
        <dbReference type="EMBL" id="KAJ1158067.1"/>
    </source>
</evidence>
<feature type="region of interest" description="Disordered" evidence="1">
    <location>
        <begin position="1"/>
        <end position="35"/>
    </location>
</feature>
<evidence type="ECO:0000313" key="3">
    <source>
        <dbReference type="Proteomes" id="UP001066276"/>
    </source>
</evidence>